<reference evidence="2 3" key="1">
    <citation type="submission" date="2017-02" db="EMBL/GenBank/DDBJ databases">
        <authorList>
            <person name="Peterson S.W."/>
        </authorList>
    </citation>
    <scope>NUCLEOTIDE SEQUENCE [LARGE SCALE GENOMIC DNA]</scope>
    <source>
        <strain evidence="2 3">ATCC BAA-908</strain>
    </source>
</reference>
<keyword evidence="3" id="KW-1185">Reference proteome</keyword>
<sequence length="114" mass="12743">MKKISFFAALLLCLCSFSCKKNRGIPLDESEPLALAPDVSWAVVIDPYAAFRKNCDWSAEVTGHCRKADVLLVEGKQISPDGIWYRFTDGWLPDSSVYVYANRLRAQNVADGLK</sequence>
<gene>
    <name evidence="2" type="ORF">SAMN02745149_01402</name>
</gene>
<dbReference type="AlphaFoldDB" id="A0A1T4KZG1"/>
<feature type="chain" id="PRO_5012820639" description="SH3 domain-containing protein" evidence="1">
    <location>
        <begin position="22"/>
        <end position="114"/>
    </location>
</feature>
<accession>A0A1T4KZG1</accession>
<evidence type="ECO:0008006" key="4">
    <source>
        <dbReference type="Google" id="ProtNLM"/>
    </source>
</evidence>
<name>A0A1T4KZG1_TREPO</name>
<keyword evidence="1" id="KW-0732">Signal</keyword>
<organism evidence="2 3">
    <name type="scientific">Treponema porcinum</name>
    <dbReference type="NCBI Taxonomy" id="261392"/>
    <lineage>
        <taxon>Bacteria</taxon>
        <taxon>Pseudomonadati</taxon>
        <taxon>Spirochaetota</taxon>
        <taxon>Spirochaetia</taxon>
        <taxon>Spirochaetales</taxon>
        <taxon>Treponemataceae</taxon>
        <taxon>Treponema</taxon>
    </lineage>
</organism>
<feature type="signal peptide" evidence="1">
    <location>
        <begin position="1"/>
        <end position="21"/>
    </location>
</feature>
<dbReference type="Proteomes" id="UP000190423">
    <property type="component" value="Unassembled WGS sequence"/>
</dbReference>
<dbReference type="RefSeq" id="WP_078933312.1">
    <property type="nucleotide sequence ID" value="NZ_FUWG01000009.1"/>
</dbReference>
<dbReference type="STRING" id="261392.SAMN02745149_01402"/>
<dbReference type="EMBL" id="FUWG01000009">
    <property type="protein sequence ID" value="SJZ47738.1"/>
    <property type="molecule type" value="Genomic_DNA"/>
</dbReference>
<proteinExistence type="predicted"/>
<dbReference type="OrthoDB" id="361398at2"/>
<protein>
    <recommendedName>
        <fullName evidence="4">SH3 domain-containing protein</fullName>
    </recommendedName>
</protein>
<evidence type="ECO:0000313" key="3">
    <source>
        <dbReference type="Proteomes" id="UP000190423"/>
    </source>
</evidence>
<evidence type="ECO:0000313" key="2">
    <source>
        <dbReference type="EMBL" id="SJZ47738.1"/>
    </source>
</evidence>
<evidence type="ECO:0000256" key="1">
    <source>
        <dbReference type="SAM" id="SignalP"/>
    </source>
</evidence>
<dbReference type="GeneID" id="78316698"/>